<protein>
    <submittedName>
        <fullName evidence="3">POU domain protein</fullName>
    </submittedName>
</protein>
<accession>A0A183BTW1</accession>
<reference evidence="3" key="3">
    <citation type="submission" date="2016-06" db="UniProtKB">
        <authorList>
            <consortium name="WormBaseParasite"/>
        </authorList>
    </citation>
    <scope>IDENTIFICATION</scope>
</reference>
<proteinExistence type="predicted"/>
<reference evidence="2" key="2">
    <citation type="submission" date="2014-05" db="EMBL/GenBank/DDBJ databases">
        <title>The genome and life-stage specific transcriptomes of Globodera pallida elucidate key aspects of plant parasitism by a cyst nematode.</title>
        <authorList>
            <person name="Cotton J.A."/>
            <person name="Lilley C.J."/>
            <person name="Jones L.M."/>
            <person name="Kikuchi T."/>
            <person name="Reid A.J."/>
            <person name="Thorpe P."/>
            <person name="Tsai I.J."/>
            <person name="Beasley H."/>
            <person name="Blok V."/>
            <person name="Cock P.J.A."/>
            <person name="Van den Akker S.E."/>
            <person name="Holroyd N."/>
            <person name="Hunt M."/>
            <person name="Mantelin S."/>
            <person name="Naghra H."/>
            <person name="Pain A."/>
            <person name="Palomares-Rius J.E."/>
            <person name="Zarowiecki M."/>
            <person name="Berriman M."/>
            <person name="Jones J.T."/>
            <person name="Urwin P.E."/>
        </authorList>
    </citation>
    <scope>NUCLEOTIDE SEQUENCE [LARGE SCALE GENOMIC DNA]</scope>
    <source>
        <strain evidence="2">Lindley</strain>
    </source>
</reference>
<reference evidence="2" key="1">
    <citation type="submission" date="2013-12" db="EMBL/GenBank/DDBJ databases">
        <authorList>
            <person name="Aslett M."/>
        </authorList>
    </citation>
    <scope>NUCLEOTIDE SEQUENCE [LARGE SCALE GENOMIC DNA]</scope>
    <source>
        <strain evidence="2">Lindley</strain>
    </source>
</reference>
<evidence type="ECO:0000256" key="1">
    <source>
        <dbReference type="SAM" id="MobiDB-lite"/>
    </source>
</evidence>
<dbReference type="AlphaFoldDB" id="A0A183BTW1"/>
<organism evidence="2 3">
    <name type="scientific">Globodera pallida</name>
    <name type="common">Potato cyst nematode worm</name>
    <name type="synonym">Heterodera pallida</name>
    <dbReference type="NCBI Taxonomy" id="36090"/>
    <lineage>
        <taxon>Eukaryota</taxon>
        <taxon>Metazoa</taxon>
        <taxon>Ecdysozoa</taxon>
        <taxon>Nematoda</taxon>
        <taxon>Chromadorea</taxon>
        <taxon>Rhabditida</taxon>
        <taxon>Tylenchina</taxon>
        <taxon>Tylenchomorpha</taxon>
        <taxon>Tylenchoidea</taxon>
        <taxon>Heteroderidae</taxon>
        <taxon>Heteroderinae</taxon>
        <taxon>Globodera</taxon>
    </lineage>
</organism>
<feature type="compositionally biased region" description="Basic residues" evidence="1">
    <location>
        <begin position="377"/>
        <end position="391"/>
    </location>
</feature>
<dbReference type="WBParaSite" id="GPLIN_000404700">
    <property type="protein sequence ID" value="GPLIN_000404700"/>
    <property type="gene ID" value="GPLIN_000404700"/>
</dbReference>
<evidence type="ECO:0000313" key="2">
    <source>
        <dbReference type="Proteomes" id="UP000050741"/>
    </source>
</evidence>
<dbReference type="Proteomes" id="UP000050741">
    <property type="component" value="Unassembled WGS sequence"/>
</dbReference>
<keyword evidence="2" id="KW-1185">Reference proteome</keyword>
<sequence>MSFQSTNGQQSLVAMNNSLAAHALALQLASPAQTAAQLFGASPYNGGLASVTQASALDYQQLLALGLLQFQQQQQPQLDAAQSQQLSVLFQQQQIALSALQQQQQLDYGGGVVGFICDDVLFEAFKFCGPFVLGLKVALISDRFDRLVDAHFKSMEWSLGQLLIHRGKKGKGTQIVKHFHGGCKVERRLPIPRKSLPAKVIGFEYLQISFSPTVLRNCPKLRSIESDFAFPHFPADDSAGAYSAQAMAKWLHTPRGDGLPKVLRCVFWLSGMEMEGLKLAFADSTDPVNFIIRINYCWSFLGIVPFDLKNNLTAERLEWRRFGEEFWLLIRCPIERDEDKWAEWEKEEAAEWDCLWQWNCISINFNDWDIGDGEDKKRRKRRSRVSKKGKK</sequence>
<evidence type="ECO:0000313" key="3">
    <source>
        <dbReference type="WBParaSite" id="GPLIN_000404700"/>
    </source>
</evidence>
<name>A0A183BTW1_GLOPA</name>
<feature type="region of interest" description="Disordered" evidence="1">
    <location>
        <begin position="372"/>
        <end position="391"/>
    </location>
</feature>